<dbReference type="GO" id="GO:0061522">
    <property type="term" value="F:1,4-dihydroxy-2-naphthoyl-CoA thioesterase activity"/>
    <property type="evidence" value="ECO:0007669"/>
    <property type="project" value="TreeGrafter"/>
</dbReference>
<dbReference type="Proteomes" id="UP000675284">
    <property type="component" value="Unassembled WGS sequence"/>
</dbReference>
<dbReference type="EMBL" id="JAGSOT010000001">
    <property type="protein sequence ID" value="MBR7794559.1"/>
    <property type="molecule type" value="Genomic_DNA"/>
</dbReference>
<dbReference type="CDD" id="cd03443">
    <property type="entry name" value="PaaI_thioesterase"/>
    <property type="match status" value="1"/>
</dbReference>
<evidence type="ECO:0000256" key="1">
    <source>
        <dbReference type="ARBA" id="ARBA00008324"/>
    </source>
</evidence>
<dbReference type="PANTHER" id="PTHR43240:SF5">
    <property type="entry name" value="1,4-DIHYDROXY-2-NAPHTHOYL-COA THIOESTERASE 1"/>
    <property type="match status" value="1"/>
</dbReference>
<accession>A0A941DPJ7</accession>
<evidence type="ECO:0000259" key="3">
    <source>
        <dbReference type="Pfam" id="PF03061"/>
    </source>
</evidence>
<reference evidence="4" key="1">
    <citation type="submission" date="2021-04" db="EMBL/GenBank/DDBJ databases">
        <title>Isolation and polyphasic classification of algal microorganism.</title>
        <authorList>
            <person name="Wang S."/>
        </authorList>
    </citation>
    <scope>NUCLEOTIDE SEQUENCE</scope>
    <source>
        <strain evidence="4">720a</strain>
    </source>
</reference>
<keyword evidence="5" id="KW-1185">Reference proteome</keyword>
<dbReference type="GO" id="GO:0005829">
    <property type="term" value="C:cytosol"/>
    <property type="evidence" value="ECO:0007669"/>
    <property type="project" value="TreeGrafter"/>
</dbReference>
<dbReference type="AlphaFoldDB" id="A0A941DPJ7"/>
<keyword evidence="2" id="KW-0378">Hydrolase</keyword>
<gene>
    <name evidence="4" type="ORF">KCX74_00710</name>
</gene>
<feature type="domain" description="Thioesterase" evidence="3">
    <location>
        <begin position="36"/>
        <end position="113"/>
    </location>
</feature>
<dbReference type="NCBIfam" id="TIGR00369">
    <property type="entry name" value="unchar_dom_1"/>
    <property type="match status" value="1"/>
</dbReference>
<name>A0A941DPJ7_9BACI</name>
<comment type="caution">
    <text evidence="4">The sequence shown here is derived from an EMBL/GenBank/DDBJ whole genome shotgun (WGS) entry which is preliminary data.</text>
</comment>
<proteinExistence type="inferred from homology"/>
<sequence>MDHTLLKTLGMEIETLTKNKVVVTMPVDERTHQPAGYLHGGASAALAETAASIGATLHADMEQESIFGIEINANHIKSKRTGIVTATAIPLHAGKSTMVWDIKITDEQGSLICISRCTIGIVSKRQKKQ</sequence>
<dbReference type="InterPro" id="IPR003736">
    <property type="entry name" value="PAAI_dom"/>
</dbReference>
<protein>
    <submittedName>
        <fullName evidence="4">Hotdog fold thioesterase</fullName>
    </submittedName>
</protein>
<organism evidence="4 5">
    <name type="scientific">Virgibacillus salarius</name>
    <dbReference type="NCBI Taxonomy" id="447199"/>
    <lineage>
        <taxon>Bacteria</taxon>
        <taxon>Bacillati</taxon>
        <taxon>Bacillota</taxon>
        <taxon>Bacilli</taxon>
        <taxon>Bacillales</taxon>
        <taxon>Bacillaceae</taxon>
        <taxon>Virgibacillus</taxon>
    </lineage>
</organism>
<dbReference type="InterPro" id="IPR006683">
    <property type="entry name" value="Thioestr_dom"/>
</dbReference>
<dbReference type="Gene3D" id="3.10.129.10">
    <property type="entry name" value="Hotdog Thioesterase"/>
    <property type="match status" value="1"/>
</dbReference>
<evidence type="ECO:0000256" key="2">
    <source>
        <dbReference type="ARBA" id="ARBA00022801"/>
    </source>
</evidence>
<dbReference type="PANTHER" id="PTHR43240">
    <property type="entry name" value="1,4-DIHYDROXY-2-NAPHTHOYL-COA THIOESTERASE 1"/>
    <property type="match status" value="1"/>
</dbReference>
<dbReference type="InterPro" id="IPR029069">
    <property type="entry name" value="HotDog_dom_sf"/>
</dbReference>
<dbReference type="SUPFAM" id="SSF54637">
    <property type="entry name" value="Thioesterase/thiol ester dehydrase-isomerase"/>
    <property type="match status" value="1"/>
</dbReference>
<evidence type="ECO:0000313" key="5">
    <source>
        <dbReference type="Proteomes" id="UP000675284"/>
    </source>
</evidence>
<dbReference type="RefSeq" id="WP_026681515.1">
    <property type="nucleotide sequence ID" value="NZ_BAAACY010000078.1"/>
</dbReference>
<dbReference type="Pfam" id="PF03061">
    <property type="entry name" value="4HBT"/>
    <property type="match status" value="1"/>
</dbReference>
<comment type="similarity">
    <text evidence="1">Belongs to the thioesterase PaaI family.</text>
</comment>
<evidence type="ECO:0000313" key="4">
    <source>
        <dbReference type="EMBL" id="MBR7794559.1"/>
    </source>
</evidence>